<dbReference type="GO" id="GO:0005764">
    <property type="term" value="C:lysosome"/>
    <property type="evidence" value="ECO:0007669"/>
    <property type="project" value="TreeGrafter"/>
</dbReference>
<evidence type="ECO:0000313" key="5">
    <source>
        <dbReference type="Proteomes" id="UP000078454"/>
    </source>
</evidence>
<comment type="caution">
    <text evidence="4">The sequence shown here is derived from an EMBL/GenBank/DDBJ whole genome shotgun (WGS) entry which is preliminary data.</text>
</comment>
<dbReference type="Pfam" id="PF02057">
    <property type="entry name" value="Glyco_hydro_59"/>
    <property type="match status" value="1"/>
</dbReference>
<dbReference type="Gene3D" id="2.60.120.260">
    <property type="entry name" value="Galactose-binding domain-like"/>
    <property type="match status" value="2"/>
</dbReference>
<dbReference type="InterPro" id="IPR013780">
    <property type="entry name" value="Glyco_hydro_b"/>
</dbReference>
<dbReference type="Gene3D" id="1.20.1270.70">
    <property type="entry name" value="Designed single chain three-helix bundle"/>
    <property type="match status" value="1"/>
</dbReference>
<sequence>MIQRKNLQKSLAVILTLFMVISLFPTRPAYAADSPLKVVTIDGDAADTNPANTFKGYGVVSGNNTSRLLLDYKEEHPAQYWEIMNGLFNQDTGAGINDIKIEMGNDSNTSSGTEPATKRSDDELANVRRGAGFVFAADAKTINPNMKVSILRWTQPSWVQPWSDGNTDPTLPATLASYERMYKWYKDTAIAIQDTYGYLLDYINPDRNETGTPNVNFIKWFAKRMRADATFPNYDKIRIIASDENTTLNIPTRMLADAELMNAVDVMAYHYNLATSADYLKVNDQNQKEVWYSEGVAPQTAAKYRANSDSVFGGVASALDIAGRFIAMYTQGKRTHYMFQPAVSAFYSGAPYSSKEIISAKDPWSGYYTPDVGVNTTMQFTQFAANNWMYIPNASAGVVGNRGNSEMDGNFTDAEYNRIALVSPDKKDFSVVMVNDSDRVANYQFDVKKNISHAGNPLQVWETRGPDAGQAYDANWYQQLSNVTATSSGDVYTYTLTVKPHSMVSLTSTVTNPNTGQARTPYVRNTQIPAQSVLDVAGSNPAILYEDDFEYSNYPVVNGLSYLERRGGTPRYTADQGGAFEVYGGIGTNGSNGLKQMIYSGNKPGTWATTPFSYTVLGDERWANYETSIDFKMDLDGTHTGENYVALGLRHTLNGTTSDSESGYKIRVYADGTWRLIRFTATVASGSMDNFDASAWHRISIKAAEKFITAAIDGKVLTSYTDTASGAPLSGQVMIQSSVRQSIFDNLKVEAVNGYVPYATDRVDDLDSRVSYHEGSMPWGHSLSGGAGRINRTITTSGTTILPSSSTLIEGTPNRWYLVRNSGNTSAWSSNTSNAWAGENGSYASFTFNGTSIAVYGNQQGTNSVARMDVYLDDAPGYTNDVSKRVLQDFKFNNGSVEQQIYAVTGLAPGTHTIKIVKTAAASGAGNYISISKAVVAADNTAPTYLELPFTGTGFNLVGDTGSGTLDMYVDDALVDSNVVIPAATINRTNTYSYRGLSNGPHTLKVVMKNGSFSIDAIDIMGAIYGTVSKTALTSLISQVSGYAESDYMSTEWTAFSTALTEAQVVLADAAASQYAIDSATTKLQAASDALRLKKQPVTVTGAFATVVATKVGEAVAGLPTSISVTLADGTTNVDANINWVNNTASRFMDPYSTTSIKGEIVGGKNLFVNVQVEVIPSDLVYFIDTGVVGDATPPFTAIKSVIGASLLNDKADQPSTSDTVWGHTPTDANYKYKTITGAVVATDKSQTGVYGSDTRNNPLVYVLPLTAGKYTITSFHRDWWNNTSRTMDITLSYPDAGGQLVTKTVRSGLVAGPDGTAVSYDFNLPTDGTVKYTVNNTYSGNQAALISYLGVAKKIVNPADQQAVDSAKSIIDTATYSVDKVIANTKDSVKLWLGQTIPALTGLNATGVTVGEITYASLQSASADTDGNFTFSVVLSKGNADATSVISGTITALDTTKPVISLVGEAVVNLAVGSTYVDGGATAADDRDGNLTGSIVTTVTSNVYSGVYSGTTINTTVAGTYTYHYNVSDAAGNAAVEVTRTVNVSENPDVTKPIITLQGDGVIHLAYGASYSDVGATAADDRDGNITGNIVTTITNNMNSDVHSGTTIDTSVAGTYTYHYNVSDAAGNAAVEVTRQVIVSESPDVTKPILTLNGDAIIHVVHGASYTDAGATAEDDRDGNITGNIVTTITNTMNSGVYNGTTLDTTVADTYTYHYNVSDAAGNAAAEVTRTVIVAAQEQPQTPDPETPVTPETPNTPETPTTQEPTSTQVIKEMDLPAAVAGTITAQIKDGKDTVLLPSRIIDLVGDNSLQLVQKDFTIEFSKEALKNIHGAVTGTQAEGAQISFSATVASKDRVTNLINNQAINGAARVATASDVYDFNLDMVTIDGTHVPVTTFKEPLVVSFKVNPNADPNLLGVYYIAADGTIQYVGGTLVNGVMTVKIAHFSQYAVLEFNKTFTDVSSSSWASSVIKNMAAKHIIDGVTETEFNPEGNVTRAQFAAMLGRTLGLKAMNSARFKDVQPGAWYAEAIAQVNEAGIVLGRSEDTFAPDDAITREEMAVMTVRAYEFMKGKKVSLTKTNRFSDHAQIQEWAQNAVSAAQAVGLIQGRSANQFAPQERMTRAESAQVISNLLNGMQK</sequence>
<dbReference type="RefSeq" id="WP_068663068.1">
    <property type="nucleotide sequence ID" value="NZ_LYPB01000050.1"/>
</dbReference>
<dbReference type="SUPFAM" id="SSF51445">
    <property type="entry name" value="(Trans)glycosidases"/>
    <property type="match status" value="1"/>
</dbReference>
<evidence type="ECO:0000256" key="1">
    <source>
        <dbReference type="SAM" id="MobiDB-lite"/>
    </source>
</evidence>
<name>A0A198AFY9_9BACL</name>
<feature type="chain" id="PRO_5008278038" description="SLH domain-containing protein" evidence="2">
    <location>
        <begin position="32"/>
        <end position="2137"/>
    </location>
</feature>
<dbReference type="InterPro" id="IPR049161">
    <property type="entry name" value="GH59_cat"/>
</dbReference>
<dbReference type="Pfam" id="PF07554">
    <property type="entry name" value="FIVAR"/>
    <property type="match status" value="1"/>
</dbReference>
<dbReference type="InterPro" id="IPR013783">
    <property type="entry name" value="Ig-like_fold"/>
</dbReference>
<feature type="domain" description="SLH" evidence="3">
    <location>
        <begin position="1954"/>
        <end position="2012"/>
    </location>
</feature>
<evidence type="ECO:0000256" key="2">
    <source>
        <dbReference type="SAM" id="SignalP"/>
    </source>
</evidence>
<feature type="domain" description="SLH" evidence="3">
    <location>
        <begin position="2013"/>
        <end position="2076"/>
    </location>
</feature>
<dbReference type="Pfam" id="PF16403">
    <property type="entry name" value="Bact_surface_Ig-like"/>
    <property type="match status" value="3"/>
</dbReference>
<reference evidence="4 5" key="1">
    <citation type="submission" date="2016-05" db="EMBL/GenBank/DDBJ databases">
        <title>Paenibacillus sp. 1ZS3-15 nov., isolated from the rhizosphere soil.</title>
        <authorList>
            <person name="Zhang X.X."/>
            <person name="Zhang J."/>
        </authorList>
    </citation>
    <scope>NUCLEOTIDE SEQUENCE [LARGE SCALE GENOMIC DNA]</scope>
    <source>
        <strain evidence="4 5">1ZS3-15</strain>
    </source>
</reference>
<dbReference type="InterPro" id="IPR032179">
    <property type="entry name" value="Cry22Aa_Ig-like"/>
</dbReference>
<dbReference type="STRING" id="1850517.A8708_17820"/>
<dbReference type="Proteomes" id="UP000078454">
    <property type="component" value="Unassembled WGS sequence"/>
</dbReference>
<protein>
    <recommendedName>
        <fullName evidence="3">SLH domain-containing protein</fullName>
    </recommendedName>
</protein>
<dbReference type="InterPro" id="IPR001286">
    <property type="entry name" value="Glyco_hydro_59"/>
</dbReference>
<keyword evidence="5" id="KW-1185">Reference proteome</keyword>
<evidence type="ECO:0000313" key="4">
    <source>
        <dbReference type="EMBL" id="OAS20439.1"/>
    </source>
</evidence>
<dbReference type="Gene3D" id="2.60.40.10">
    <property type="entry name" value="Immunoglobulins"/>
    <property type="match status" value="3"/>
</dbReference>
<proteinExistence type="predicted"/>
<evidence type="ECO:0000259" key="3">
    <source>
        <dbReference type="PROSITE" id="PS51272"/>
    </source>
</evidence>
<feature type="region of interest" description="Disordered" evidence="1">
    <location>
        <begin position="102"/>
        <end position="123"/>
    </location>
</feature>
<dbReference type="PANTHER" id="PTHR15172:SF1">
    <property type="entry name" value="GALACTOCEREBROSIDASE"/>
    <property type="match status" value="1"/>
</dbReference>
<dbReference type="EMBL" id="LYPB01000050">
    <property type="protein sequence ID" value="OAS20439.1"/>
    <property type="molecule type" value="Genomic_DNA"/>
</dbReference>
<dbReference type="Gene3D" id="2.60.120.560">
    <property type="entry name" value="Exo-inulinase, domain 1"/>
    <property type="match status" value="1"/>
</dbReference>
<dbReference type="Pfam" id="PF21708">
    <property type="entry name" value="Glyco_hydro_59_C"/>
    <property type="match status" value="1"/>
</dbReference>
<dbReference type="GO" id="GO:0006683">
    <property type="term" value="P:galactosylceramide catabolic process"/>
    <property type="evidence" value="ECO:0007669"/>
    <property type="project" value="InterPro"/>
</dbReference>
<feature type="signal peptide" evidence="2">
    <location>
        <begin position="1"/>
        <end position="31"/>
    </location>
</feature>
<dbReference type="GO" id="GO:0004336">
    <property type="term" value="F:galactosylceramidase activity"/>
    <property type="evidence" value="ECO:0007669"/>
    <property type="project" value="InterPro"/>
</dbReference>
<dbReference type="GO" id="GO:0016020">
    <property type="term" value="C:membrane"/>
    <property type="evidence" value="ECO:0007669"/>
    <property type="project" value="GOC"/>
</dbReference>
<dbReference type="Gene3D" id="3.20.20.80">
    <property type="entry name" value="Glycosidases"/>
    <property type="match status" value="1"/>
</dbReference>
<dbReference type="OrthoDB" id="9802318at2"/>
<dbReference type="InterPro" id="IPR001119">
    <property type="entry name" value="SLH_dom"/>
</dbReference>
<keyword evidence="2" id="KW-0732">Signal</keyword>
<feature type="compositionally biased region" description="Polar residues" evidence="1">
    <location>
        <begin position="105"/>
        <end position="114"/>
    </location>
</feature>
<gene>
    <name evidence="4" type="ORF">A8708_17820</name>
</gene>
<dbReference type="Gene3D" id="2.60.40.1180">
    <property type="entry name" value="Golgi alpha-mannosidase II"/>
    <property type="match status" value="1"/>
</dbReference>
<feature type="domain" description="SLH" evidence="3">
    <location>
        <begin position="2079"/>
        <end position="2137"/>
    </location>
</feature>
<dbReference type="PROSITE" id="PS51272">
    <property type="entry name" value="SLH"/>
    <property type="match status" value="3"/>
</dbReference>
<organism evidence="4 5">
    <name type="scientific">Paenibacillus oryzisoli</name>
    <dbReference type="NCBI Taxonomy" id="1850517"/>
    <lineage>
        <taxon>Bacteria</taxon>
        <taxon>Bacillati</taxon>
        <taxon>Bacillota</taxon>
        <taxon>Bacilli</taxon>
        <taxon>Bacillales</taxon>
        <taxon>Paenibacillaceae</taxon>
        <taxon>Paenibacillus</taxon>
    </lineage>
</organism>
<feature type="region of interest" description="Disordered" evidence="1">
    <location>
        <begin position="1738"/>
        <end position="1768"/>
    </location>
</feature>
<dbReference type="PANTHER" id="PTHR15172">
    <property type="entry name" value="GALACTOCEREBROSIDASE"/>
    <property type="match status" value="1"/>
</dbReference>
<accession>A0A198AFY9</accession>
<dbReference type="InterPro" id="IPR017853">
    <property type="entry name" value="GH"/>
</dbReference>
<dbReference type="Pfam" id="PF00395">
    <property type="entry name" value="SLH"/>
    <property type="match status" value="3"/>
</dbReference>
<dbReference type="InterPro" id="IPR049162">
    <property type="entry name" value="GH59_C"/>
</dbReference>
<feature type="compositionally biased region" description="Low complexity" evidence="1">
    <location>
        <begin position="1750"/>
        <end position="1768"/>
    </location>
</feature>